<sequence length="489" mass="50957">MEEPGFARDQVQSVLAIALGMVLERHLDAATPAELGLWSLRGLAVLDPELKPELRAGTLLLSRPDRPLASRPVPALPPGTSPEAAAVPLGLALAALFEAGWRASPALRRAGQEAMLRSAFEELFNHLDPYSRYVSPAEALASRTRRVGQAGLGFSLAAGRGREVVVAALAPDGPAARAGLRPGDRLLAVEGVPVSARNLAEAALLLEGAAGTPVTLSLARGRRRFQLVLRRIPAVAEPLAAERREEVLWIRLHSFSGLTEARMAVALREGLRGPRPRGVVLDLRGNRGGLLGQAAAVAGNFLSDGVLARTSGRHPDAVRVWEASGPDLTAGLPVVVLVDGRTASAAEIVAAALADRGRAVVVGSATMGKGLIQLVVPLPNGAELLVSWSRVLAPLGWPIQGLGVLPMLCTSLGTEATQAALTGLRQGQPSPMAPVLARARALRAPLPEAEVATLRSACPPAEGRPSDESAAQTLLEVAEAYETAIGGRR</sequence>
<dbReference type="SMART" id="SM00228">
    <property type="entry name" value="PDZ"/>
    <property type="match status" value="1"/>
</dbReference>
<dbReference type="Pfam" id="PF17820">
    <property type="entry name" value="PDZ_6"/>
    <property type="match status" value="1"/>
</dbReference>
<dbReference type="RefSeq" id="WP_252954080.1">
    <property type="nucleotide sequence ID" value="NZ_JAFIRR010000091.1"/>
</dbReference>
<dbReference type="SUPFAM" id="SSF50156">
    <property type="entry name" value="PDZ domain-like"/>
    <property type="match status" value="1"/>
</dbReference>
<dbReference type="SUPFAM" id="SSF52096">
    <property type="entry name" value="ClpP/crotonase"/>
    <property type="match status" value="1"/>
</dbReference>
<dbReference type="InterPro" id="IPR001478">
    <property type="entry name" value="PDZ"/>
</dbReference>
<organism evidence="2 3">
    <name type="scientific">Siccirubricoccus soli</name>
    <dbReference type="NCBI Taxonomy" id="2899147"/>
    <lineage>
        <taxon>Bacteria</taxon>
        <taxon>Pseudomonadati</taxon>
        <taxon>Pseudomonadota</taxon>
        <taxon>Alphaproteobacteria</taxon>
        <taxon>Acetobacterales</taxon>
        <taxon>Roseomonadaceae</taxon>
        <taxon>Siccirubricoccus</taxon>
    </lineage>
</organism>
<dbReference type="InterPro" id="IPR029045">
    <property type="entry name" value="ClpP/crotonase-like_dom_sf"/>
</dbReference>
<gene>
    <name evidence="2" type="ORF">JYK14_14880</name>
</gene>
<proteinExistence type="predicted"/>
<dbReference type="Pfam" id="PF03572">
    <property type="entry name" value="Peptidase_S41"/>
    <property type="match status" value="1"/>
</dbReference>
<feature type="domain" description="PDZ" evidence="1">
    <location>
        <begin position="141"/>
        <end position="209"/>
    </location>
</feature>
<comment type="caution">
    <text evidence="2">The sequence shown here is derived from an EMBL/GenBank/DDBJ whole genome shotgun (WGS) entry which is preliminary data.</text>
</comment>
<accession>A0ABT1D6A4</accession>
<dbReference type="InterPro" id="IPR036034">
    <property type="entry name" value="PDZ_sf"/>
</dbReference>
<evidence type="ECO:0000313" key="3">
    <source>
        <dbReference type="Proteomes" id="UP001523392"/>
    </source>
</evidence>
<dbReference type="InterPro" id="IPR041489">
    <property type="entry name" value="PDZ_6"/>
</dbReference>
<dbReference type="SMART" id="SM00245">
    <property type="entry name" value="TSPc"/>
    <property type="match status" value="1"/>
</dbReference>
<dbReference type="Proteomes" id="UP001523392">
    <property type="component" value="Unassembled WGS sequence"/>
</dbReference>
<dbReference type="Gene3D" id="2.30.42.10">
    <property type="match status" value="1"/>
</dbReference>
<name>A0ABT1D6A4_9PROT</name>
<dbReference type="InterPro" id="IPR005151">
    <property type="entry name" value="Tail-specific_protease"/>
</dbReference>
<dbReference type="PROSITE" id="PS50106">
    <property type="entry name" value="PDZ"/>
    <property type="match status" value="1"/>
</dbReference>
<dbReference type="PANTHER" id="PTHR32060">
    <property type="entry name" value="TAIL-SPECIFIC PROTEASE"/>
    <property type="match status" value="1"/>
</dbReference>
<evidence type="ECO:0000259" key="1">
    <source>
        <dbReference type="PROSITE" id="PS50106"/>
    </source>
</evidence>
<protein>
    <submittedName>
        <fullName evidence="2">S41 family peptidase</fullName>
    </submittedName>
</protein>
<dbReference type="Gene3D" id="3.30.750.44">
    <property type="match status" value="1"/>
</dbReference>
<dbReference type="PANTHER" id="PTHR32060:SF30">
    <property type="entry name" value="CARBOXY-TERMINAL PROCESSING PROTEASE CTPA"/>
    <property type="match status" value="1"/>
</dbReference>
<keyword evidence="3" id="KW-1185">Reference proteome</keyword>
<dbReference type="EMBL" id="JAFIRR010000091">
    <property type="protein sequence ID" value="MCO6417436.1"/>
    <property type="molecule type" value="Genomic_DNA"/>
</dbReference>
<evidence type="ECO:0000313" key="2">
    <source>
        <dbReference type="EMBL" id="MCO6417436.1"/>
    </source>
</evidence>
<dbReference type="CDD" id="cd06782">
    <property type="entry name" value="cpPDZ_CPP-like"/>
    <property type="match status" value="1"/>
</dbReference>
<dbReference type="Gene3D" id="3.90.226.10">
    <property type="entry name" value="2-enoyl-CoA Hydratase, Chain A, domain 1"/>
    <property type="match status" value="1"/>
</dbReference>
<reference evidence="2 3" key="1">
    <citation type="submission" date="2021-12" db="EMBL/GenBank/DDBJ databases">
        <title>Siccirubricoccus leaddurans sp. nov., a high concentration Zn2+ tolerance bacterium.</title>
        <authorList>
            <person name="Cao Y."/>
        </authorList>
    </citation>
    <scope>NUCLEOTIDE SEQUENCE [LARGE SCALE GENOMIC DNA]</scope>
    <source>
        <strain evidence="2 3">KC 17139</strain>
    </source>
</reference>